<sequence>MLPHVRFAVRPPYLFCAFYLFALPTHQITMSASPSSRTAISIKLKSIMHVLGAQKAACLLSSKVALGKAKNFFARLSDLSTGDDSSSEISDTLTLAADGELQFPKARLVLRTGEIDEDALFESLICDKFFLPPTKSKSELKPTERKTHRRSGAITGLPTPFPRRDSASRGLRTRCFRRARVIPITSAIFDDDDEDEDEGAITWSFPLPPAKPLYLPTIPEESESESESEMDEFFVVAA</sequence>
<dbReference type="InParanoid" id="A0A067MXB2"/>
<accession>A0A067MXB2</accession>
<protein>
    <submittedName>
        <fullName evidence="2">Uncharacterized protein</fullName>
    </submittedName>
</protein>
<dbReference type="HOGENOM" id="CLU_1165663_0_0_1"/>
<dbReference type="AlphaFoldDB" id="A0A067MXB2"/>
<name>A0A067MXB2_BOTB1</name>
<gene>
    <name evidence="2" type="ORF">BOTBODRAFT_64811</name>
</gene>
<proteinExistence type="predicted"/>
<dbReference type="Proteomes" id="UP000027195">
    <property type="component" value="Unassembled WGS sequence"/>
</dbReference>
<keyword evidence="3" id="KW-1185">Reference proteome</keyword>
<reference evidence="3" key="1">
    <citation type="journal article" date="2014" name="Proc. Natl. Acad. Sci. U.S.A.">
        <title>Extensive sampling of basidiomycete genomes demonstrates inadequacy of the white-rot/brown-rot paradigm for wood decay fungi.</title>
        <authorList>
            <person name="Riley R."/>
            <person name="Salamov A.A."/>
            <person name="Brown D.W."/>
            <person name="Nagy L.G."/>
            <person name="Floudas D."/>
            <person name="Held B.W."/>
            <person name="Levasseur A."/>
            <person name="Lombard V."/>
            <person name="Morin E."/>
            <person name="Otillar R."/>
            <person name="Lindquist E.A."/>
            <person name="Sun H."/>
            <person name="LaButti K.M."/>
            <person name="Schmutz J."/>
            <person name="Jabbour D."/>
            <person name="Luo H."/>
            <person name="Baker S.E."/>
            <person name="Pisabarro A.G."/>
            <person name="Walton J.D."/>
            <person name="Blanchette R.A."/>
            <person name="Henrissat B."/>
            <person name="Martin F."/>
            <person name="Cullen D."/>
            <person name="Hibbett D.S."/>
            <person name="Grigoriev I.V."/>
        </authorList>
    </citation>
    <scope>NUCLEOTIDE SEQUENCE [LARGE SCALE GENOMIC DNA]</scope>
    <source>
        <strain evidence="3">FD-172 SS1</strain>
    </source>
</reference>
<evidence type="ECO:0000256" key="1">
    <source>
        <dbReference type="SAM" id="MobiDB-lite"/>
    </source>
</evidence>
<organism evidence="2 3">
    <name type="scientific">Botryobasidium botryosum (strain FD-172 SS1)</name>
    <dbReference type="NCBI Taxonomy" id="930990"/>
    <lineage>
        <taxon>Eukaryota</taxon>
        <taxon>Fungi</taxon>
        <taxon>Dikarya</taxon>
        <taxon>Basidiomycota</taxon>
        <taxon>Agaricomycotina</taxon>
        <taxon>Agaricomycetes</taxon>
        <taxon>Cantharellales</taxon>
        <taxon>Botryobasidiaceae</taxon>
        <taxon>Botryobasidium</taxon>
    </lineage>
</organism>
<evidence type="ECO:0000313" key="3">
    <source>
        <dbReference type="Proteomes" id="UP000027195"/>
    </source>
</evidence>
<evidence type="ECO:0000313" key="2">
    <source>
        <dbReference type="EMBL" id="KDQ16537.1"/>
    </source>
</evidence>
<feature type="region of interest" description="Disordered" evidence="1">
    <location>
        <begin position="137"/>
        <end position="167"/>
    </location>
</feature>
<dbReference type="EMBL" id="KL198027">
    <property type="protein sequence ID" value="KDQ16537.1"/>
    <property type="molecule type" value="Genomic_DNA"/>
</dbReference>